<evidence type="ECO:0000313" key="1">
    <source>
        <dbReference type="EMBL" id="CAA9406134.1"/>
    </source>
</evidence>
<dbReference type="EMBL" id="CADCTZ010001578">
    <property type="protein sequence ID" value="CAA9406134.1"/>
    <property type="molecule type" value="Genomic_DNA"/>
</dbReference>
<gene>
    <name evidence="1" type="ORF">AVDCRST_MAG84-6377</name>
</gene>
<reference evidence="1" key="1">
    <citation type="submission" date="2020-02" db="EMBL/GenBank/DDBJ databases">
        <authorList>
            <person name="Meier V. D."/>
        </authorList>
    </citation>
    <scope>NUCLEOTIDE SEQUENCE</scope>
    <source>
        <strain evidence="1">AVDCRST_MAG84</strain>
    </source>
</reference>
<accession>A0A6J4P6V2</accession>
<sequence>MTVFFQYIKSCNTLTTSDATFHLFTCILAHFKFSNFP</sequence>
<organism evidence="1">
    <name type="scientific">uncultured Microcoleus sp</name>
    <dbReference type="NCBI Taxonomy" id="259945"/>
    <lineage>
        <taxon>Bacteria</taxon>
        <taxon>Bacillati</taxon>
        <taxon>Cyanobacteriota</taxon>
        <taxon>Cyanophyceae</taxon>
        <taxon>Oscillatoriophycideae</taxon>
        <taxon>Oscillatoriales</taxon>
        <taxon>Microcoleaceae</taxon>
        <taxon>Microcoleus</taxon>
        <taxon>environmental samples</taxon>
    </lineage>
</organism>
<protein>
    <submittedName>
        <fullName evidence="1">Uncharacterized protein</fullName>
    </submittedName>
</protein>
<dbReference type="AlphaFoldDB" id="A0A6J4P6V2"/>
<proteinExistence type="predicted"/>
<name>A0A6J4P6V2_9CYAN</name>